<dbReference type="SUPFAM" id="SSF52047">
    <property type="entry name" value="RNI-like"/>
    <property type="match status" value="1"/>
</dbReference>
<reference evidence="1 2" key="1">
    <citation type="journal article" date="2014" name="PLoS Genet.">
        <title>Analysis of the Phlebiopsis gigantea genome, transcriptome and secretome provides insight into its pioneer colonization strategies of wood.</title>
        <authorList>
            <person name="Hori C."/>
            <person name="Ishida T."/>
            <person name="Igarashi K."/>
            <person name="Samejima M."/>
            <person name="Suzuki H."/>
            <person name="Master E."/>
            <person name="Ferreira P."/>
            <person name="Ruiz-Duenas F.J."/>
            <person name="Held B."/>
            <person name="Canessa P."/>
            <person name="Larrondo L.F."/>
            <person name="Schmoll M."/>
            <person name="Druzhinina I.S."/>
            <person name="Kubicek C.P."/>
            <person name="Gaskell J.A."/>
            <person name="Kersten P."/>
            <person name="St John F."/>
            <person name="Glasner J."/>
            <person name="Sabat G."/>
            <person name="Splinter BonDurant S."/>
            <person name="Syed K."/>
            <person name="Yadav J."/>
            <person name="Mgbeahuruike A.C."/>
            <person name="Kovalchuk A."/>
            <person name="Asiegbu F.O."/>
            <person name="Lackner G."/>
            <person name="Hoffmeister D."/>
            <person name="Rencoret J."/>
            <person name="Gutierrez A."/>
            <person name="Sun H."/>
            <person name="Lindquist E."/>
            <person name="Barry K."/>
            <person name="Riley R."/>
            <person name="Grigoriev I.V."/>
            <person name="Henrissat B."/>
            <person name="Kues U."/>
            <person name="Berka R.M."/>
            <person name="Martinez A.T."/>
            <person name="Covert S.F."/>
            <person name="Blanchette R.A."/>
            <person name="Cullen D."/>
        </authorList>
    </citation>
    <scope>NUCLEOTIDE SEQUENCE [LARGE SCALE GENOMIC DNA]</scope>
    <source>
        <strain evidence="1 2">11061_1 CR5-6</strain>
    </source>
</reference>
<accession>A0A0C3S168</accession>
<sequence length="385" mass="43979">MSAASLTYPRPKTLPKPRAMFKAEAVALGLLHKVQIAGQKSSLWYLYNPVHYPIITAPTFHYIFPSGDLSFEDPSTWAFWVKIHPELACKQFILTGMDEETDLILEHALHPQYLEDLTLGHHAQLPAVLWLLSQATQLKTLNFSLRLLHKVHLSTWAQLPALSSIHTLTLSSGFRVLLNLPACSHLHTLILHHNNSGTYYDSLQLEPKSSIPDTVTYLEIKLSYIPCISNLGNIQTLVFYGYPEAEDELEALQLCTSVTTLEIHPLHLYMDSPDPEMLLGDLHENYLPNVTTLKLHNLIRNPVRWSKTFTPMFCMNSDILKTVFPSLSFLYTNPHWNAQQLRPRHINRLKAAFSAVDQHNPQWSFEIKGFLKATKAQRWEVAYLV</sequence>
<dbReference type="HOGENOM" id="CLU_717872_0_0_1"/>
<evidence type="ECO:0000313" key="2">
    <source>
        <dbReference type="Proteomes" id="UP000053257"/>
    </source>
</evidence>
<dbReference type="EMBL" id="KN840888">
    <property type="protein sequence ID" value="KIP01160.1"/>
    <property type="molecule type" value="Genomic_DNA"/>
</dbReference>
<proteinExistence type="predicted"/>
<evidence type="ECO:0000313" key="1">
    <source>
        <dbReference type="EMBL" id="KIP01160.1"/>
    </source>
</evidence>
<keyword evidence="2" id="KW-1185">Reference proteome</keyword>
<dbReference type="AlphaFoldDB" id="A0A0C3S168"/>
<name>A0A0C3S168_PHLG1</name>
<dbReference type="Proteomes" id="UP000053257">
    <property type="component" value="Unassembled WGS sequence"/>
</dbReference>
<protein>
    <submittedName>
        <fullName evidence="1">Uncharacterized protein</fullName>
    </submittedName>
</protein>
<gene>
    <name evidence="1" type="ORF">PHLGIDRAFT_509249</name>
</gene>
<organism evidence="1 2">
    <name type="scientific">Phlebiopsis gigantea (strain 11061_1 CR5-6)</name>
    <name type="common">White-rot fungus</name>
    <name type="synonym">Peniophora gigantea</name>
    <dbReference type="NCBI Taxonomy" id="745531"/>
    <lineage>
        <taxon>Eukaryota</taxon>
        <taxon>Fungi</taxon>
        <taxon>Dikarya</taxon>
        <taxon>Basidiomycota</taxon>
        <taxon>Agaricomycotina</taxon>
        <taxon>Agaricomycetes</taxon>
        <taxon>Polyporales</taxon>
        <taxon>Phanerochaetaceae</taxon>
        <taxon>Phlebiopsis</taxon>
    </lineage>
</organism>